<gene>
    <name evidence="1" type="ORF">LCGC14_1782080</name>
</gene>
<evidence type="ECO:0000313" key="1">
    <source>
        <dbReference type="EMBL" id="KKM02668.1"/>
    </source>
</evidence>
<accession>A0A0F9JUM9</accession>
<name>A0A0F9JUM9_9ZZZZ</name>
<protein>
    <submittedName>
        <fullName evidence="1">Uncharacterized protein</fullName>
    </submittedName>
</protein>
<dbReference type="AlphaFoldDB" id="A0A0F9JUM9"/>
<sequence length="71" mass="8996">MDKKVKYFIPHFLPTIYQKNNVRLMRVREIKRFMAFCMNMHFDEEETVERRFVFLIDDFRKYRPLFIMVLL</sequence>
<comment type="caution">
    <text evidence="1">The sequence shown here is derived from an EMBL/GenBank/DDBJ whole genome shotgun (WGS) entry which is preliminary data.</text>
</comment>
<dbReference type="EMBL" id="LAZR01016868">
    <property type="protein sequence ID" value="KKM02668.1"/>
    <property type="molecule type" value="Genomic_DNA"/>
</dbReference>
<reference evidence="1" key="1">
    <citation type="journal article" date="2015" name="Nature">
        <title>Complex archaea that bridge the gap between prokaryotes and eukaryotes.</title>
        <authorList>
            <person name="Spang A."/>
            <person name="Saw J.H."/>
            <person name="Jorgensen S.L."/>
            <person name="Zaremba-Niedzwiedzka K."/>
            <person name="Martijn J."/>
            <person name="Lind A.E."/>
            <person name="van Eijk R."/>
            <person name="Schleper C."/>
            <person name="Guy L."/>
            <person name="Ettema T.J."/>
        </authorList>
    </citation>
    <scope>NUCLEOTIDE SEQUENCE</scope>
</reference>
<organism evidence="1">
    <name type="scientific">marine sediment metagenome</name>
    <dbReference type="NCBI Taxonomy" id="412755"/>
    <lineage>
        <taxon>unclassified sequences</taxon>
        <taxon>metagenomes</taxon>
        <taxon>ecological metagenomes</taxon>
    </lineage>
</organism>
<proteinExistence type="predicted"/>